<organism evidence="2 3">
    <name type="scientific">Luteolibacter soli</name>
    <dbReference type="NCBI Taxonomy" id="3135280"/>
    <lineage>
        <taxon>Bacteria</taxon>
        <taxon>Pseudomonadati</taxon>
        <taxon>Verrucomicrobiota</taxon>
        <taxon>Verrucomicrobiia</taxon>
        <taxon>Verrucomicrobiales</taxon>
        <taxon>Verrucomicrobiaceae</taxon>
        <taxon>Luteolibacter</taxon>
    </lineage>
</organism>
<evidence type="ECO:0000313" key="2">
    <source>
        <dbReference type="EMBL" id="MEK7950178.1"/>
    </source>
</evidence>
<name>A0ABU9ARK9_9BACT</name>
<evidence type="ECO:0000313" key="3">
    <source>
        <dbReference type="Proteomes" id="UP001371305"/>
    </source>
</evidence>
<evidence type="ECO:0000259" key="1">
    <source>
        <dbReference type="Pfam" id="PF02754"/>
    </source>
</evidence>
<dbReference type="PANTHER" id="PTHR30296">
    <property type="entry name" value="UNCHARACTERIZED PROTEIN YKGE"/>
    <property type="match status" value="1"/>
</dbReference>
<protein>
    <submittedName>
        <fullName evidence="2">(Fe-S)-binding protein</fullName>
    </submittedName>
</protein>
<feature type="domain" description="Cysteine-rich" evidence="1">
    <location>
        <begin position="18"/>
        <end position="93"/>
    </location>
</feature>
<proteinExistence type="predicted"/>
<dbReference type="EMBL" id="JBBUKT010000002">
    <property type="protein sequence ID" value="MEK7950178.1"/>
    <property type="molecule type" value="Genomic_DNA"/>
</dbReference>
<keyword evidence="3" id="KW-1185">Reference proteome</keyword>
<gene>
    <name evidence="2" type="ORF">WKV53_06715</name>
</gene>
<feature type="domain" description="Cysteine-rich" evidence="1">
    <location>
        <begin position="144"/>
        <end position="226"/>
    </location>
</feature>
<dbReference type="RefSeq" id="WP_341403603.1">
    <property type="nucleotide sequence ID" value="NZ_JBBUKT010000002.1"/>
</dbReference>
<dbReference type="PANTHER" id="PTHR30296:SF0">
    <property type="entry name" value="LACTATE UTILIZATION PROTEIN A"/>
    <property type="match status" value="1"/>
</dbReference>
<comment type="caution">
    <text evidence="2">The sequence shown here is derived from an EMBL/GenBank/DDBJ whole genome shotgun (WGS) entry which is preliminary data.</text>
</comment>
<accession>A0ABU9ARK9</accession>
<dbReference type="Proteomes" id="UP001371305">
    <property type="component" value="Unassembled WGS sequence"/>
</dbReference>
<dbReference type="InterPro" id="IPR004017">
    <property type="entry name" value="Cys_rich_dom"/>
</dbReference>
<dbReference type="Pfam" id="PF02754">
    <property type="entry name" value="CCG"/>
    <property type="match status" value="2"/>
</dbReference>
<reference evidence="2 3" key="1">
    <citation type="submission" date="2024-04" db="EMBL/GenBank/DDBJ databases">
        <title>Luteolibacter sp. isolated from soil.</title>
        <authorList>
            <person name="An J."/>
        </authorList>
    </citation>
    <scope>NUCLEOTIDE SEQUENCE [LARGE SCALE GENOMIC DNA]</scope>
    <source>
        <strain evidence="2 3">Y139</strain>
    </source>
</reference>
<sequence length="251" mass="27212">MAAATQARPAGKKVLLMGTCLCDAFYDDVARATVEVLEHLGVEVQFPDNQTCCGQPAFNSGDWPVSRKVARYTAGVFAGDLPVIVPSGSCAAMNFHGNPLQFEECPDPSIDSLARRTWEVCDFIVNGLGIREWKGSFDKPTKLAFHRSCHSRGTNTGEAITSLLSSIKNAEVVPFGQAEQCCGFGGTFSVTFPHISGRMGSLKLDHILDVHPDLLVSGDMSCLMHITGLARVQGRPIEHKHAIQVLRDTLR</sequence>